<comment type="pathway">
    <text evidence="1">Amino-acid biosynthesis; L-arginine biosynthesis; L-arginine from L-ornithine and carbamoyl phosphate: step 1/3.</text>
</comment>
<dbReference type="InterPro" id="IPR002292">
    <property type="entry name" value="Orn/put_carbamltrans"/>
</dbReference>
<feature type="binding site" evidence="6">
    <location>
        <begin position="257"/>
        <end position="258"/>
    </location>
    <ligand>
        <name>carbamoyl phosphate</name>
        <dbReference type="ChEBI" id="CHEBI:58228"/>
    </ligand>
</feature>
<comment type="caution">
    <text evidence="9">The sequence shown here is derived from an EMBL/GenBank/DDBJ whole genome shotgun (WGS) entry which is preliminary data.</text>
</comment>
<dbReference type="PANTHER" id="PTHR45753:SF3">
    <property type="entry name" value="ORNITHINE TRANSCARBAMYLASE, MITOCHONDRIAL"/>
    <property type="match status" value="1"/>
</dbReference>
<evidence type="ECO:0000313" key="10">
    <source>
        <dbReference type="Proteomes" id="UP001596052"/>
    </source>
</evidence>
<dbReference type="InterPro" id="IPR006132">
    <property type="entry name" value="Asp/Orn_carbamoyltranf_P-bd"/>
</dbReference>
<dbReference type="PRINTS" id="PR00100">
    <property type="entry name" value="AOTCASE"/>
</dbReference>
<evidence type="ECO:0000256" key="4">
    <source>
        <dbReference type="ARBA" id="ARBA00022679"/>
    </source>
</evidence>
<dbReference type="SUPFAM" id="SSF53671">
    <property type="entry name" value="Aspartate/ornithine carbamoyltransferase"/>
    <property type="match status" value="1"/>
</dbReference>
<feature type="binding site" evidence="6">
    <location>
        <begin position="49"/>
        <end position="52"/>
    </location>
    <ligand>
        <name>carbamoyl phosphate</name>
        <dbReference type="ChEBI" id="CHEBI:58228"/>
    </ligand>
</feature>
<feature type="binding site" evidence="6">
    <location>
        <begin position="127"/>
        <end position="130"/>
    </location>
    <ligand>
        <name>carbamoyl phosphate</name>
        <dbReference type="ChEBI" id="CHEBI:58228"/>
    </ligand>
</feature>
<dbReference type="Gene3D" id="3.40.50.1370">
    <property type="entry name" value="Aspartate/ornithine carbamoyltransferase"/>
    <property type="match status" value="2"/>
</dbReference>
<comment type="subcellular location">
    <subcellularLocation>
        <location evidence="6">Cytoplasm</location>
    </subcellularLocation>
</comment>
<feature type="binding site" evidence="6">
    <location>
        <position position="159"/>
    </location>
    <ligand>
        <name>L-ornithine</name>
        <dbReference type="ChEBI" id="CHEBI:46911"/>
    </ligand>
</feature>
<dbReference type="InterPro" id="IPR024904">
    <property type="entry name" value="OTCase_ArgI"/>
</dbReference>
<feature type="binding site" evidence="6">
    <location>
        <position position="76"/>
    </location>
    <ligand>
        <name>carbamoyl phosphate</name>
        <dbReference type="ChEBI" id="CHEBI:58228"/>
    </ligand>
</feature>
<dbReference type="Proteomes" id="UP001596052">
    <property type="component" value="Unassembled WGS sequence"/>
</dbReference>
<keyword evidence="4 6" id="KW-0808">Transferase</keyword>
<feature type="binding site" evidence="6">
    <location>
        <position position="100"/>
    </location>
    <ligand>
        <name>carbamoyl phosphate</name>
        <dbReference type="ChEBI" id="CHEBI:58228"/>
    </ligand>
</feature>
<evidence type="ECO:0000256" key="6">
    <source>
        <dbReference type="HAMAP-Rule" id="MF_01109"/>
    </source>
</evidence>
<dbReference type="GO" id="GO:0004585">
    <property type="term" value="F:ornithine carbamoyltransferase activity"/>
    <property type="evidence" value="ECO:0007669"/>
    <property type="project" value="UniProtKB-EC"/>
</dbReference>
<protein>
    <recommendedName>
        <fullName evidence="3 6">Ornithine carbamoyltransferase</fullName>
        <shortName evidence="6">OTCase</shortName>
        <ecNumber evidence="3 6">2.1.3.3</ecNumber>
    </recommendedName>
</protein>
<evidence type="ECO:0000256" key="1">
    <source>
        <dbReference type="ARBA" id="ARBA00004975"/>
    </source>
</evidence>
<accession>A0ABW0KK92</accession>
<keyword evidence="6" id="KW-0963">Cytoplasm</keyword>
<keyword evidence="10" id="KW-1185">Reference proteome</keyword>
<evidence type="ECO:0000256" key="2">
    <source>
        <dbReference type="ARBA" id="ARBA00007805"/>
    </source>
</evidence>
<evidence type="ECO:0000259" key="8">
    <source>
        <dbReference type="Pfam" id="PF02729"/>
    </source>
</evidence>
<feature type="domain" description="Aspartate/ornithine carbamoyltransferase carbamoyl-P binding" evidence="8">
    <location>
        <begin position="3"/>
        <end position="140"/>
    </location>
</feature>
<reference evidence="10" key="1">
    <citation type="journal article" date="2019" name="Int. J. Syst. Evol. Microbiol.">
        <title>The Global Catalogue of Microorganisms (GCM) 10K type strain sequencing project: providing services to taxonomists for standard genome sequencing and annotation.</title>
        <authorList>
            <consortium name="The Broad Institute Genomics Platform"/>
            <consortium name="The Broad Institute Genome Sequencing Center for Infectious Disease"/>
            <person name="Wu L."/>
            <person name="Ma J."/>
        </authorList>
    </citation>
    <scope>NUCLEOTIDE SEQUENCE [LARGE SCALE GENOMIC DNA]</scope>
    <source>
        <strain evidence="10">CGMCC 4.1469</strain>
    </source>
</reference>
<comment type="similarity">
    <text evidence="2 6">Belongs to the aspartate/ornithine carbamoyltransferase superfamily. OTCase family.</text>
</comment>
<dbReference type="PANTHER" id="PTHR45753">
    <property type="entry name" value="ORNITHINE CARBAMOYLTRANSFERASE, MITOCHONDRIAL"/>
    <property type="match status" value="1"/>
</dbReference>
<evidence type="ECO:0000259" key="7">
    <source>
        <dbReference type="Pfam" id="PF00185"/>
    </source>
</evidence>
<evidence type="ECO:0000313" key="9">
    <source>
        <dbReference type="EMBL" id="MFC5453326.1"/>
    </source>
</evidence>
<proteinExistence type="inferred from homology"/>
<comment type="catalytic activity">
    <reaction evidence="5 6">
        <text>carbamoyl phosphate + L-ornithine = L-citrulline + phosphate + H(+)</text>
        <dbReference type="Rhea" id="RHEA:19513"/>
        <dbReference type="ChEBI" id="CHEBI:15378"/>
        <dbReference type="ChEBI" id="CHEBI:43474"/>
        <dbReference type="ChEBI" id="CHEBI:46911"/>
        <dbReference type="ChEBI" id="CHEBI:57743"/>
        <dbReference type="ChEBI" id="CHEBI:58228"/>
        <dbReference type="EC" id="2.1.3.3"/>
    </reaction>
</comment>
<feature type="binding site" evidence="6">
    <location>
        <begin position="221"/>
        <end position="222"/>
    </location>
    <ligand>
        <name>L-ornithine</name>
        <dbReference type="ChEBI" id="CHEBI:46911"/>
    </ligand>
</feature>
<feature type="domain" description="Aspartate/ornithine carbamoyltransferase Asp/Orn-binding" evidence="7">
    <location>
        <begin position="146"/>
        <end position="294"/>
    </location>
</feature>
<dbReference type="PRINTS" id="PR00102">
    <property type="entry name" value="OTCASE"/>
</dbReference>
<dbReference type="InterPro" id="IPR036901">
    <property type="entry name" value="Asp/Orn_carbamoylTrfase_sf"/>
</dbReference>
<dbReference type="EMBL" id="JBHSMQ010000001">
    <property type="protein sequence ID" value="MFC5453326.1"/>
    <property type="molecule type" value="Genomic_DNA"/>
</dbReference>
<organism evidence="9 10">
    <name type="scientific">Prosthecobacter fluviatilis</name>
    <dbReference type="NCBI Taxonomy" id="445931"/>
    <lineage>
        <taxon>Bacteria</taxon>
        <taxon>Pseudomonadati</taxon>
        <taxon>Verrucomicrobiota</taxon>
        <taxon>Verrucomicrobiia</taxon>
        <taxon>Verrucomicrobiales</taxon>
        <taxon>Verrucomicrobiaceae</taxon>
        <taxon>Prosthecobacter</taxon>
    </lineage>
</organism>
<dbReference type="HAMAP" id="MF_01109">
    <property type="entry name" value="OTCase"/>
    <property type="match status" value="1"/>
</dbReference>
<dbReference type="Pfam" id="PF00185">
    <property type="entry name" value="OTCace"/>
    <property type="match status" value="1"/>
</dbReference>
<evidence type="ECO:0000256" key="3">
    <source>
        <dbReference type="ARBA" id="ARBA00013007"/>
    </source>
</evidence>
<feature type="binding site" evidence="6">
    <location>
        <position position="285"/>
    </location>
    <ligand>
        <name>carbamoyl phosphate</name>
        <dbReference type="ChEBI" id="CHEBI:58228"/>
    </ligand>
</feature>
<evidence type="ECO:0000256" key="5">
    <source>
        <dbReference type="ARBA" id="ARBA00048772"/>
    </source>
</evidence>
<dbReference type="EC" id="2.1.3.3" evidence="3 6"/>
<dbReference type="InterPro" id="IPR006131">
    <property type="entry name" value="Asp_carbamoyltransf_Asp/Orn-bd"/>
</dbReference>
<dbReference type="NCBIfam" id="NF001986">
    <property type="entry name" value="PRK00779.1"/>
    <property type="match status" value="1"/>
</dbReference>
<sequence length="300" mass="33333">MNHLLSIEELNREQIERIVDLACVLKKDRKASPQVLTGQQWALIFSKSSTRTRVSFEVGIRELGGSVMFLSSADIQLGRGEPIKDTARVMGRMIHGAVIRTFAQQDVVDFAQYSGIPTINALTDDEHPCQVLADLQTIKEQLGGWEGKRVCFLGDGDCNMARSWIWASVHLGFELVIGAPKAFQPQESFMHRVPGNTVKIVDDPAKAVEGCDVVYTDVWVSMGKEAESADRIETLKPWQINAALMKHANPGALVMHCLPAYRGKEITDEVMEAHADLIFDQAENRLHAQKAIIVEITRKG</sequence>
<dbReference type="PROSITE" id="PS00097">
    <property type="entry name" value="CARBAMOYLTRANSFERASE"/>
    <property type="match status" value="1"/>
</dbReference>
<gene>
    <name evidence="9" type="primary">argF</name>
    <name evidence="9" type="ORF">ACFQDI_00550</name>
</gene>
<dbReference type="InterPro" id="IPR006130">
    <property type="entry name" value="Asp/Orn_carbamoylTrfase"/>
</dbReference>
<name>A0ABW0KK92_9BACT</name>
<feature type="binding site" evidence="6">
    <location>
        <position position="217"/>
    </location>
    <ligand>
        <name>L-ornithine</name>
        <dbReference type="ChEBI" id="CHEBI:46911"/>
    </ligand>
</feature>
<dbReference type="RefSeq" id="WP_377162296.1">
    <property type="nucleotide sequence ID" value="NZ_JBHSMQ010000001.1"/>
</dbReference>
<dbReference type="Pfam" id="PF02729">
    <property type="entry name" value="OTCace_N"/>
    <property type="match status" value="1"/>
</dbReference>
<dbReference type="NCBIfam" id="TIGR00658">
    <property type="entry name" value="orni_carb_tr"/>
    <property type="match status" value="1"/>
</dbReference>